<evidence type="ECO:0000256" key="2">
    <source>
        <dbReference type="HAMAP-Rule" id="MF_00984"/>
    </source>
</evidence>
<reference evidence="5 6" key="1">
    <citation type="submission" date="2013-12" db="EMBL/GenBank/DDBJ databases">
        <authorList>
            <person name="Stott M."/>
        </authorList>
    </citation>
    <scope>NUCLEOTIDE SEQUENCE [LARGE SCALE GENOMIC DNA]</scope>
    <source>
        <strain evidence="5 6">K22</strain>
    </source>
</reference>
<dbReference type="PROSITE" id="PS50935">
    <property type="entry name" value="SSB"/>
    <property type="match status" value="1"/>
</dbReference>
<keyword evidence="6" id="KW-1185">Reference proteome</keyword>
<dbReference type="GO" id="GO:0006281">
    <property type="term" value="P:DNA repair"/>
    <property type="evidence" value="ECO:0007669"/>
    <property type="project" value="UniProtKB-UniRule"/>
</dbReference>
<accession>A0A0B6WUT2</accession>
<evidence type="ECO:0000313" key="6">
    <source>
        <dbReference type="Proteomes" id="UP000031518"/>
    </source>
</evidence>
<feature type="compositionally biased region" description="Basic and acidic residues" evidence="4">
    <location>
        <begin position="109"/>
        <end position="120"/>
    </location>
</feature>
<dbReference type="PIRSF" id="PIRSF002070">
    <property type="entry name" value="SSB"/>
    <property type="match status" value="1"/>
</dbReference>
<name>A0A0B6WUT2_9BACT</name>
<dbReference type="GO" id="GO:0006310">
    <property type="term" value="P:DNA recombination"/>
    <property type="evidence" value="ECO:0007669"/>
    <property type="project" value="UniProtKB-UniRule"/>
</dbReference>
<dbReference type="Proteomes" id="UP000031518">
    <property type="component" value="Unassembled WGS sequence"/>
</dbReference>
<dbReference type="STRING" id="454194.PYK22_00806"/>
<dbReference type="Pfam" id="PF00436">
    <property type="entry name" value="SSB"/>
    <property type="match status" value="1"/>
</dbReference>
<feature type="region of interest" description="Disordered" evidence="4">
    <location>
        <begin position="109"/>
        <end position="138"/>
    </location>
</feature>
<organism evidence="5 6">
    <name type="scientific">Pyrinomonas methylaliphatogenes</name>
    <dbReference type="NCBI Taxonomy" id="454194"/>
    <lineage>
        <taxon>Bacteria</taxon>
        <taxon>Pseudomonadati</taxon>
        <taxon>Acidobacteriota</taxon>
        <taxon>Blastocatellia</taxon>
        <taxon>Blastocatellales</taxon>
        <taxon>Pyrinomonadaceae</taxon>
        <taxon>Pyrinomonas</taxon>
    </lineage>
</organism>
<dbReference type="GO" id="GO:0009295">
    <property type="term" value="C:nucleoid"/>
    <property type="evidence" value="ECO:0007669"/>
    <property type="project" value="TreeGrafter"/>
</dbReference>
<keyword evidence="2" id="KW-0227">DNA damage</keyword>
<dbReference type="EMBL" id="CBXV010000003">
    <property type="protein sequence ID" value="CDM64811.1"/>
    <property type="molecule type" value="Genomic_DNA"/>
</dbReference>
<dbReference type="NCBIfam" id="TIGR00621">
    <property type="entry name" value="ssb"/>
    <property type="match status" value="1"/>
</dbReference>
<comment type="function">
    <text evidence="2">Plays an important role in DNA replication, recombination and repair. Binds to ssDNA and to an array of partner proteins to recruit them to their sites of action during DNA metabolism.</text>
</comment>
<comment type="subunit">
    <text evidence="2">Homotetramer.</text>
</comment>
<evidence type="ECO:0000313" key="5">
    <source>
        <dbReference type="EMBL" id="CDM64811.1"/>
    </source>
</evidence>
<dbReference type="SUPFAM" id="SSF50249">
    <property type="entry name" value="Nucleic acid-binding proteins"/>
    <property type="match status" value="1"/>
</dbReference>
<dbReference type="PANTHER" id="PTHR10302">
    <property type="entry name" value="SINGLE-STRANDED DNA-BINDING PROTEIN"/>
    <property type="match status" value="1"/>
</dbReference>
<dbReference type="InterPro" id="IPR012340">
    <property type="entry name" value="NA-bd_OB-fold"/>
</dbReference>
<feature type="short sequence motif" description="Important for interaction with partner proteins" evidence="2">
    <location>
        <begin position="133"/>
        <end position="138"/>
    </location>
</feature>
<dbReference type="GO" id="GO:0006260">
    <property type="term" value="P:DNA replication"/>
    <property type="evidence" value="ECO:0007669"/>
    <property type="project" value="UniProtKB-UniRule"/>
</dbReference>
<keyword evidence="1 2" id="KW-0238">DNA-binding</keyword>
<dbReference type="AlphaFoldDB" id="A0A0B6WUT2"/>
<proteinExistence type="inferred from homology"/>
<dbReference type="RefSeq" id="WP_060635320.1">
    <property type="nucleotide sequence ID" value="NZ_CBXV010000003.1"/>
</dbReference>
<dbReference type="InterPro" id="IPR011344">
    <property type="entry name" value="ssDNA-bd"/>
</dbReference>
<dbReference type="GO" id="GO:0003697">
    <property type="term" value="F:single-stranded DNA binding"/>
    <property type="evidence" value="ECO:0007669"/>
    <property type="project" value="UniProtKB-UniRule"/>
</dbReference>
<evidence type="ECO:0000256" key="3">
    <source>
        <dbReference type="PIRNR" id="PIRNR002070"/>
    </source>
</evidence>
<gene>
    <name evidence="5" type="ORF">PYK22_00806</name>
</gene>
<keyword evidence="2" id="KW-0235">DNA replication</keyword>
<dbReference type="Gene3D" id="2.40.50.140">
    <property type="entry name" value="Nucleic acid-binding proteins"/>
    <property type="match status" value="1"/>
</dbReference>
<sequence length="138" mass="15688">MSFNKIIIVGNLGRDPELRYTPQGTPVCNFTVATNERRRNPAGDPQDITTWFRVTLWGRQAETAAKYLTKGRPVYVEGRLRVEEWTDREGRARYTLEVQATDLQFIGSRPEEEPFPRAAEDAAEGEEGEAIADEDIPF</sequence>
<reference evidence="5 6" key="2">
    <citation type="submission" date="2015-01" db="EMBL/GenBank/DDBJ databases">
        <title>Complete genome sequence of Pyrinomonas methylaliphatogenes type strain K22T.</title>
        <authorList>
            <person name="Lee K.C.Y."/>
            <person name="Power J.F."/>
            <person name="Dunfield P.F."/>
            <person name="Morgan X.C."/>
            <person name="Huttenhower C."/>
            <person name="Stott M.B."/>
        </authorList>
    </citation>
    <scope>NUCLEOTIDE SEQUENCE [LARGE SCALE GENOMIC DNA]</scope>
    <source>
        <strain evidence="5 6">K22</strain>
    </source>
</reference>
<keyword evidence="2" id="KW-0233">DNA recombination</keyword>
<feature type="compositionally biased region" description="Acidic residues" evidence="4">
    <location>
        <begin position="121"/>
        <end position="138"/>
    </location>
</feature>
<dbReference type="HAMAP" id="MF_00984">
    <property type="entry name" value="SSB"/>
    <property type="match status" value="1"/>
</dbReference>
<evidence type="ECO:0000256" key="1">
    <source>
        <dbReference type="ARBA" id="ARBA00023125"/>
    </source>
</evidence>
<protein>
    <recommendedName>
        <fullName evidence="2 3">Single-stranded DNA-binding protein</fullName>
        <shortName evidence="2">SSB</shortName>
    </recommendedName>
</protein>
<comment type="caution">
    <text evidence="2">Lacks conserved residue(s) required for the propagation of feature annotation.</text>
</comment>
<evidence type="ECO:0000256" key="4">
    <source>
        <dbReference type="SAM" id="MobiDB-lite"/>
    </source>
</evidence>
<dbReference type="PANTHER" id="PTHR10302:SF27">
    <property type="entry name" value="SINGLE-STRANDED DNA-BINDING PROTEIN"/>
    <property type="match status" value="1"/>
</dbReference>
<dbReference type="CDD" id="cd04496">
    <property type="entry name" value="SSB_OBF"/>
    <property type="match status" value="1"/>
</dbReference>
<dbReference type="OrthoDB" id="9809878at2"/>
<dbReference type="InterPro" id="IPR000424">
    <property type="entry name" value="Primosome_PriB/ssb"/>
</dbReference>
<keyword evidence="2" id="KW-0234">DNA repair</keyword>